<evidence type="ECO:0000313" key="3">
    <source>
        <dbReference type="Proteomes" id="UP000324222"/>
    </source>
</evidence>
<protein>
    <submittedName>
        <fullName evidence="2">Uncharacterized protein</fullName>
    </submittedName>
</protein>
<comment type="caution">
    <text evidence="2">The sequence shown here is derived from an EMBL/GenBank/DDBJ whole genome shotgun (WGS) entry which is preliminary data.</text>
</comment>
<feature type="region of interest" description="Disordered" evidence="1">
    <location>
        <begin position="1"/>
        <end position="43"/>
    </location>
</feature>
<gene>
    <name evidence="2" type="ORF">E2C01_084458</name>
</gene>
<feature type="compositionally biased region" description="Polar residues" evidence="1">
    <location>
        <begin position="20"/>
        <end position="31"/>
    </location>
</feature>
<feature type="compositionally biased region" description="Basic residues" evidence="1">
    <location>
        <begin position="1"/>
        <end position="10"/>
    </location>
</feature>
<feature type="region of interest" description="Disordered" evidence="1">
    <location>
        <begin position="86"/>
        <end position="110"/>
    </location>
</feature>
<keyword evidence="3" id="KW-1185">Reference proteome</keyword>
<dbReference type="AlphaFoldDB" id="A0A5B7J7K6"/>
<accession>A0A5B7J7K6</accession>
<reference evidence="2 3" key="1">
    <citation type="submission" date="2019-05" db="EMBL/GenBank/DDBJ databases">
        <title>Another draft genome of Portunus trituberculatus and its Hox gene families provides insights of decapod evolution.</title>
        <authorList>
            <person name="Jeong J.-H."/>
            <person name="Song I."/>
            <person name="Kim S."/>
            <person name="Choi T."/>
            <person name="Kim D."/>
            <person name="Ryu S."/>
            <person name="Kim W."/>
        </authorList>
    </citation>
    <scope>NUCLEOTIDE SEQUENCE [LARGE SCALE GENOMIC DNA]</scope>
    <source>
        <tissue evidence="2">Muscle</tissue>
    </source>
</reference>
<sequence>MSHLVGKKGRAAGAPGEGGNNQETRPASTGHVTHHTGGPAGARHNISIFMQFNVSAAGMKACSPEAPCDDACRGECGCRRRHASGRCHGDAGLKGRNQRHERGMNEAAVA</sequence>
<dbReference type="EMBL" id="VSRR010081249">
    <property type="protein sequence ID" value="MPC89507.1"/>
    <property type="molecule type" value="Genomic_DNA"/>
</dbReference>
<proteinExistence type="predicted"/>
<feature type="compositionally biased region" description="Basic and acidic residues" evidence="1">
    <location>
        <begin position="87"/>
        <end position="104"/>
    </location>
</feature>
<name>A0A5B7J7K6_PORTR</name>
<evidence type="ECO:0000256" key="1">
    <source>
        <dbReference type="SAM" id="MobiDB-lite"/>
    </source>
</evidence>
<evidence type="ECO:0000313" key="2">
    <source>
        <dbReference type="EMBL" id="MPC89507.1"/>
    </source>
</evidence>
<organism evidence="2 3">
    <name type="scientific">Portunus trituberculatus</name>
    <name type="common">Swimming crab</name>
    <name type="synonym">Neptunus trituberculatus</name>
    <dbReference type="NCBI Taxonomy" id="210409"/>
    <lineage>
        <taxon>Eukaryota</taxon>
        <taxon>Metazoa</taxon>
        <taxon>Ecdysozoa</taxon>
        <taxon>Arthropoda</taxon>
        <taxon>Crustacea</taxon>
        <taxon>Multicrustacea</taxon>
        <taxon>Malacostraca</taxon>
        <taxon>Eumalacostraca</taxon>
        <taxon>Eucarida</taxon>
        <taxon>Decapoda</taxon>
        <taxon>Pleocyemata</taxon>
        <taxon>Brachyura</taxon>
        <taxon>Eubrachyura</taxon>
        <taxon>Portunoidea</taxon>
        <taxon>Portunidae</taxon>
        <taxon>Portuninae</taxon>
        <taxon>Portunus</taxon>
    </lineage>
</organism>
<dbReference type="Proteomes" id="UP000324222">
    <property type="component" value="Unassembled WGS sequence"/>
</dbReference>